<dbReference type="EMBL" id="LPXN01000061">
    <property type="protein sequence ID" value="KZD12028.1"/>
    <property type="molecule type" value="Genomic_DNA"/>
</dbReference>
<dbReference type="GO" id="GO:0008198">
    <property type="term" value="F:ferrous iron binding"/>
    <property type="evidence" value="ECO:0007669"/>
    <property type="project" value="TreeGrafter"/>
</dbReference>
<dbReference type="Pfam" id="PF13640">
    <property type="entry name" value="2OG-FeII_Oxy_3"/>
    <property type="match status" value="1"/>
</dbReference>
<dbReference type="InterPro" id="IPR051559">
    <property type="entry name" value="HIF_prolyl_hydroxylases"/>
</dbReference>
<dbReference type="OrthoDB" id="8578235at2"/>
<dbReference type="PANTHER" id="PTHR12907:SF26">
    <property type="entry name" value="HIF PROLYL HYDROXYLASE, ISOFORM C"/>
    <property type="match status" value="1"/>
</dbReference>
<dbReference type="InterPro" id="IPR044862">
    <property type="entry name" value="Pro_4_hyd_alph_FE2OG_OXY"/>
</dbReference>
<dbReference type="PANTHER" id="PTHR12907">
    <property type="entry name" value="EGL NINE HOMOLOG-RELATED"/>
    <property type="match status" value="1"/>
</dbReference>
<comment type="caution">
    <text evidence="3">The sequence shown here is derived from an EMBL/GenBank/DDBJ whole genome shotgun (WGS) entry which is preliminary data.</text>
</comment>
<keyword evidence="1" id="KW-0847">Vitamin C</keyword>
<protein>
    <recommendedName>
        <fullName evidence="2">Prolyl 4-hydroxylase alpha subunit Fe(2+) 2OG dioxygenase domain-containing protein</fullName>
    </recommendedName>
</protein>
<dbReference type="GO" id="GO:0031543">
    <property type="term" value="F:peptidyl-proline dioxygenase activity"/>
    <property type="evidence" value="ECO:0007669"/>
    <property type="project" value="TreeGrafter"/>
</dbReference>
<dbReference type="Proteomes" id="UP000076400">
    <property type="component" value="Unassembled WGS sequence"/>
</dbReference>
<keyword evidence="4" id="KW-1185">Reference proteome</keyword>
<reference evidence="3 4" key="1">
    <citation type="submission" date="2015-12" db="EMBL/GenBank/DDBJ databases">
        <title>Genome sequence of Oceanibaculum pacificum MCCC 1A02656.</title>
        <authorList>
            <person name="Lu L."/>
            <person name="Lai Q."/>
            <person name="Shao Z."/>
            <person name="Qian P."/>
        </authorList>
    </citation>
    <scope>NUCLEOTIDE SEQUENCE [LARGE SCALE GENOMIC DNA]</scope>
    <source>
        <strain evidence="3 4">MCCC 1A02656</strain>
    </source>
</reference>
<name>A0A154WES6_9PROT</name>
<dbReference type="GO" id="GO:0071456">
    <property type="term" value="P:cellular response to hypoxia"/>
    <property type="evidence" value="ECO:0007669"/>
    <property type="project" value="TreeGrafter"/>
</dbReference>
<accession>A0A154WES6</accession>
<dbReference type="STRING" id="580166.AUP43_17620"/>
<evidence type="ECO:0000313" key="4">
    <source>
        <dbReference type="Proteomes" id="UP000076400"/>
    </source>
</evidence>
<evidence type="ECO:0000313" key="3">
    <source>
        <dbReference type="EMBL" id="KZD12028.1"/>
    </source>
</evidence>
<evidence type="ECO:0000256" key="1">
    <source>
        <dbReference type="ARBA" id="ARBA00022896"/>
    </source>
</evidence>
<feature type="domain" description="Prolyl 4-hydroxylase alpha subunit Fe(2+) 2OG dioxygenase" evidence="2">
    <location>
        <begin position="104"/>
        <end position="180"/>
    </location>
</feature>
<dbReference type="RefSeq" id="WP_067553296.1">
    <property type="nucleotide sequence ID" value="NZ_LPXN01000061.1"/>
</dbReference>
<evidence type="ECO:0000259" key="2">
    <source>
        <dbReference type="Pfam" id="PF13640"/>
    </source>
</evidence>
<proteinExistence type="predicted"/>
<gene>
    <name evidence="3" type="ORF">AUP43_17620</name>
</gene>
<dbReference type="AlphaFoldDB" id="A0A154WES6"/>
<dbReference type="Gene3D" id="2.60.120.620">
    <property type="entry name" value="q2cbj1_9rhob like domain"/>
    <property type="match status" value="1"/>
</dbReference>
<organism evidence="3 4">
    <name type="scientific">Oceanibaculum pacificum</name>
    <dbReference type="NCBI Taxonomy" id="580166"/>
    <lineage>
        <taxon>Bacteria</taxon>
        <taxon>Pseudomonadati</taxon>
        <taxon>Pseudomonadota</taxon>
        <taxon>Alphaproteobacteria</taxon>
        <taxon>Rhodospirillales</taxon>
        <taxon>Oceanibaculaceae</taxon>
        <taxon>Oceanibaculum</taxon>
    </lineage>
</organism>
<dbReference type="GO" id="GO:0031418">
    <property type="term" value="F:L-ascorbic acid binding"/>
    <property type="evidence" value="ECO:0007669"/>
    <property type="project" value="UniProtKB-KW"/>
</dbReference>
<sequence length="208" mass="23145">MNFIDIAGFRATPVESDPYPYLVMENFVRAEASAGVDRDFPDIDKGGSFDLSTVTVGPAVQALIDELNSAPVRDAFAEKFGIDLEGRPTTFTLRGMSREKDGRIHTDSKTKLITALIYLNPDWEPAAEGGRLRMLRTDGDLENYVAEVPPTFGTLVAFKCQENAWHGHKPFVGRRRSIQLNWVVDESAVAASRSRHRLSSFFKKLLPA</sequence>